<sequence>MVDVSYRWRKPLLLMYYDNYRYGTNLYVPVVNSLDHPRTREYPIIPQYVPSTPAPLPKVPLAQYDLYAPVSYGYGRNLLKPRTPEVPPRSRISSRYFPTYHGMDLPF</sequence>
<evidence type="ECO:0000313" key="2">
    <source>
        <dbReference type="Proteomes" id="UP001054837"/>
    </source>
</evidence>
<dbReference type="Proteomes" id="UP001054837">
    <property type="component" value="Unassembled WGS sequence"/>
</dbReference>
<dbReference type="EMBL" id="BPLQ01005147">
    <property type="protein sequence ID" value="GIY12908.1"/>
    <property type="molecule type" value="Genomic_DNA"/>
</dbReference>
<accession>A0AAV4QS87</accession>
<reference evidence="1 2" key="1">
    <citation type="submission" date="2021-06" db="EMBL/GenBank/DDBJ databases">
        <title>Caerostris darwini draft genome.</title>
        <authorList>
            <person name="Kono N."/>
            <person name="Arakawa K."/>
        </authorList>
    </citation>
    <scope>NUCLEOTIDE SEQUENCE [LARGE SCALE GENOMIC DNA]</scope>
</reference>
<organism evidence="1 2">
    <name type="scientific">Caerostris darwini</name>
    <dbReference type="NCBI Taxonomy" id="1538125"/>
    <lineage>
        <taxon>Eukaryota</taxon>
        <taxon>Metazoa</taxon>
        <taxon>Ecdysozoa</taxon>
        <taxon>Arthropoda</taxon>
        <taxon>Chelicerata</taxon>
        <taxon>Arachnida</taxon>
        <taxon>Araneae</taxon>
        <taxon>Araneomorphae</taxon>
        <taxon>Entelegynae</taxon>
        <taxon>Araneoidea</taxon>
        <taxon>Araneidae</taxon>
        <taxon>Caerostris</taxon>
    </lineage>
</organism>
<name>A0AAV4QS87_9ARAC</name>
<protein>
    <submittedName>
        <fullName evidence="1">Uncharacterized protein</fullName>
    </submittedName>
</protein>
<keyword evidence="2" id="KW-1185">Reference proteome</keyword>
<proteinExistence type="predicted"/>
<comment type="caution">
    <text evidence="1">The sequence shown here is derived from an EMBL/GenBank/DDBJ whole genome shotgun (WGS) entry which is preliminary data.</text>
</comment>
<gene>
    <name evidence="1" type="primary">AVEN_107299_1</name>
    <name evidence="1" type="ORF">CDAR_180741</name>
</gene>
<dbReference type="AlphaFoldDB" id="A0AAV4QS87"/>
<evidence type="ECO:0000313" key="1">
    <source>
        <dbReference type="EMBL" id="GIY12908.1"/>
    </source>
</evidence>